<dbReference type="UniPathway" id="UPA00143"/>
<dbReference type="Proteomes" id="UP000499080">
    <property type="component" value="Unassembled WGS sequence"/>
</dbReference>
<keyword evidence="5" id="KW-0833">Ubl conjugation pathway</keyword>
<evidence type="ECO:0000256" key="1">
    <source>
        <dbReference type="ARBA" id="ARBA00004906"/>
    </source>
</evidence>
<proteinExistence type="inferred from homology"/>
<dbReference type="GO" id="GO:0004792">
    <property type="term" value="F:thiosulfate-cyanide sulfurtransferase activity"/>
    <property type="evidence" value="ECO:0007669"/>
    <property type="project" value="TreeGrafter"/>
</dbReference>
<keyword evidence="3" id="KW-0436">Ligase</keyword>
<dbReference type="OrthoDB" id="10252231at2759"/>
<dbReference type="GO" id="GO:0005737">
    <property type="term" value="C:cytoplasm"/>
    <property type="evidence" value="ECO:0007669"/>
    <property type="project" value="TreeGrafter"/>
</dbReference>
<sequence length="330" mass="38038">MDRRCVYYRKPLLESGTLGTKGNVQVVIPFLTESYASSQDPPERSIPICTLKNFPNAIEHTLQWARDEFEGLYKQAAENAHAYLTDSTFMERTLKLAGNQPLEVLETVKRVIIDDRPESFQHCVMWARLHWEEQYHNQISQLLYNFPPDQLTSTGAPFWSGPKRCPKPLNFDVNNIDIFLFSYRTEHAVDRLSQLQKELPSPEELKSLNIQPIEFEKDDDSNFHMDFIVAASNLRAENYGIAPADRHKSKLIAGKIIPAIATTTAIVSGLVCLELIKLMDQGIIKDLKDFYRHLLVESIVIVDFDNKKLCILHALRICKQAWDRSMRERF</sequence>
<keyword evidence="4" id="KW-0547">Nucleotide-binding</keyword>
<evidence type="ECO:0000259" key="9">
    <source>
        <dbReference type="Pfam" id="PF10585"/>
    </source>
</evidence>
<keyword evidence="6" id="KW-0067">ATP-binding</keyword>
<organism evidence="10 11">
    <name type="scientific">Araneus ventricosus</name>
    <name type="common">Orbweaver spider</name>
    <name type="synonym">Epeira ventricosa</name>
    <dbReference type="NCBI Taxonomy" id="182803"/>
    <lineage>
        <taxon>Eukaryota</taxon>
        <taxon>Metazoa</taxon>
        <taxon>Ecdysozoa</taxon>
        <taxon>Arthropoda</taxon>
        <taxon>Chelicerata</taxon>
        <taxon>Arachnida</taxon>
        <taxon>Araneae</taxon>
        <taxon>Araneomorphae</taxon>
        <taxon>Entelegynae</taxon>
        <taxon>Araneoidea</taxon>
        <taxon>Araneidae</taxon>
        <taxon>Araneus</taxon>
    </lineage>
</organism>
<feature type="active site" description="Glycyl thioester intermediate" evidence="7">
    <location>
        <position position="49"/>
    </location>
</feature>
<reference evidence="10 11" key="1">
    <citation type="journal article" date="2019" name="Sci. Rep.">
        <title>Orb-weaving spider Araneus ventricosus genome elucidates the spidroin gene catalogue.</title>
        <authorList>
            <person name="Kono N."/>
            <person name="Nakamura H."/>
            <person name="Ohtoshi R."/>
            <person name="Moran D.A.P."/>
            <person name="Shinohara A."/>
            <person name="Yoshida Y."/>
            <person name="Fujiwara M."/>
            <person name="Mori M."/>
            <person name="Tomita M."/>
            <person name="Arakawa K."/>
        </authorList>
    </citation>
    <scope>NUCLEOTIDE SEQUENCE [LARGE SCALE GENOMIC DNA]</scope>
</reference>
<dbReference type="InterPro" id="IPR042063">
    <property type="entry name" value="Ubi_acti_E1_SCCH"/>
</dbReference>
<dbReference type="InterPro" id="IPR033127">
    <property type="entry name" value="UBQ-activ_enz_E1_Cys_AS"/>
</dbReference>
<dbReference type="InterPro" id="IPR045886">
    <property type="entry name" value="ThiF/MoeB/HesA"/>
</dbReference>
<accession>A0A4Y2KBH0</accession>
<dbReference type="GO" id="GO:0016779">
    <property type="term" value="F:nucleotidyltransferase activity"/>
    <property type="evidence" value="ECO:0007669"/>
    <property type="project" value="TreeGrafter"/>
</dbReference>
<evidence type="ECO:0000256" key="6">
    <source>
        <dbReference type="ARBA" id="ARBA00022840"/>
    </source>
</evidence>
<evidence type="ECO:0000256" key="3">
    <source>
        <dbReference type="ARBA" id="ARBA00022598"/>
    </source>
</evidence>
<evidence type="ECO:0000256" key="4">
    <source>
        <dbReference type="ARBA" id="ARBA00022741"/>
    </source>
</evidence>
<dbReference type="PANTHER" id="PTHR10953">
    <property type="entry name" value="UBIQUITIN-ACTIVATING ENZYME E1"/>
    <property type="match status" value="1"/>
</dbReference>
<keyword evidence="11" id="KW-1185">Reference proteome</keyword>
<comment type="pathway">
    <text evidence="1">Protein modification; protein ubiquitination.</text>
</comment>
<dbReference type="InterPro" id="IPR035985">
    <property type="entry name" value="Ubiquitin-activating_enz"/>
</dbReference>
<dbReference type="Gene3D" id="1.10.10.2660">
    <property type="entry name" value="Ubiquitin-activating enzyme E1, SCCH domain"/>
    <property type="match status" value="2"/>
</dbReference>
<dbReference type="GO" id="GO:0016567">
    <property type="term" value="P:protein ubiquitination"/>
    <property type="evidence" value="ECO:0007669"/>
    <property type="project" value="UniProtKB-UniPathway"/>
</dbReference>
<dbReference type="InterPro" id="IPR019572">
    <property type="entry name" value="UBA_E1_SCCH"/>
</dbReference>
<evidence type="ECO:0000256" key="5">
    <source>
        <dbReference type="ARBA" id="ARBA00022786"/>
    </source>
</evidence>
<dbReference type="Pfam" id="PF10585">
    <property type="entry name" value="UBA_E1_SCCH"/>
    <property type="match status" value="2"/>
</dbReference>
<evidence type="ECO:0000256" key="7">
    <source>
        <dbReference type="PROSITE-ProRule" id="PRU10132"/>
    </source>
</evidence>
<comment type="caution">
    <text evidence="10">The sequence shown here is derived from an EMBL/GenBank/DDBJ whole genome shotgun (WGS) entry which is preliminary data.</text>
</comment>
<evidence type="ECO:0000313" key="10">
    <source>
        <dbReference type="EMBL" id="GBM99554.1"/>
    </source>
</evidence>
<name>A0A4Y2KBH0_ARAVE</name>
<dbReference type="InterPro" id="IPR000594">
    <property type="entry name" value="ThiF_NAD_FAD-bd"/>
</dbReference>
<feature type="domain" description="THIF-type NAD/FAD binding fold" evidence="8">
    <location>
        <begin position="2"/>
        <end position="282"/>
    </location>
</feature>
<feature type="domain" description="Ubiquitin-activating enzyme SCCH" evidence="9">
    <location>
        <begin position="189"/>
        <end position="250"/>
    </location>
</feature>
<dbReference type="SUPFAM" id="SSF69572">
    <property type="entry name" value="Activating enzymes of the ubiquitin-like proteins"/>
    <property type="match status" value="1"/>
</dbReference>
<gene>
    <name evidence="10" type="primary">Uba1_3</name>
    <name evidence="10" type="ORF">AVEN_93116_1</name>
</gene>
<dbReference type="AlphaFoldDB" id="A0A4Y2KBH0"/>
<dbReference type="GO" id="GO:0008641">
    <property type="term" value="F:ubiquitin-like modifier activating enzyme activity"/>
    <property type="evidence" value="ECO:0007669"/>
    <property type="project" value="InterPro"/>
</dbReference>
<comment type="similarity">
    <text evidence="2">Belongs to the ubiquitin-activating E1 family.</text>
</comment>
<protein>
    <submittedName>
        <fullName evidence="10">Ubiquitin-like modifier-activating enzyme 1</fullName>
    </submittedName>
</protein>
<evidence type="ECO:0000256" key="2">
    <source>
        <dbReference type="ARBA" id="ARBA00005673"/>
    </source>
</evidence>
<evidence type="ECO:0000313" key="11">
    <source>
        <dbReference type="Proteomes" id="UP000499080"/>
    </source>
</evidence>
<evidence type="ECO:0000259" key="8">
    <source>
        <dbReference type="Pfam" id="PF00899"/>
    </source>
</evidence>
<dbReference type="GO" id="GO:0005524">
    <property type="term" value="F:ATP binding"/>
    <property type="evidence" value="ECO:0007669"/>
    <property type="project" value="UniProtKB-KW"/>
</dbReference>
<dbReference type="EMBL" id="BGPR01004427">
    <property type="protein sequence ID" value="GBM99554.1"/>
    <property type="molecule type" value="Genomic_DNA"/>
</dbReference>
<feature type="domain" description="Ubiquitin-activating enzyme SCCH" evidence="9">
    <location>
        <begin position="55"/>
        <end position="181"/>
    </location>
</feature>
<dbReference type="PANTHER" id="PTHR10953:SF102">
    <property type="entry name" value="ADENYLYLTRANSFERASE AND SULFURTRANSFERASE MOCS3"/>
    <property type="match status" value="1"/>
</dbReference>
<dbReference type="PROSITE" id="PS00865">
    <property type="entry name" value="UBIQUITIN_ACTIVAT_2"/>
    <property type="match status" value="1"/>
</dbReference>
<dbReference type="Pfam" id="PF00899">
    <property type="entry name" value="ThiF"/>
    <property type="match status" value="1"/>
</dbReference>